<reference evidence="1" key="2">
    <citation type="submission" date="2014-03" db="EMBL/GenBank/DDBJ databases">
        <authorList>
            <person name="Genoscope - CEA"/>
        </authorList>
    </citation>
    <scope>NUCLEOTIDE SEQUENCE</scope>
</reference>
<evidence type="ECO:0000313" key="1">
    <source>
        <dbReference type="EMBL" id="CDQ73893.1"/>
    </source>
</evidence>
<dbReference type="Proteomes" id="UP000193380">
    <property type="component" value="Unassembled WGS sequence"/>
</dbReference>
<dbReference type="AlphaFoldDB" id="A0A060X2R9"/>
<organism evidence="1 2">
    <name type="scientific">Oncorhynchus mykiss</name>
    <name type="common">Rainbow trout</name>
    <name type="synonym">Salmo gairdneri</name>
    <dbReference type="NCBI Taxonomy" id="8022"/>
    <lineage>
        <taxon>Eukaryota</taxon>
        <taxon>Metazoa</taxon>
        <taxon>Chordata</taxon>
        <taxon>Craniata</taxon>
        <taxon>Vertebrata</taxon>
        <taxon>Euteleostomi</taxon>
        <taxon>Actinopterygii</taxon>
        <taxon>Neopterygii</taxon>
        <taxon>Teleostei</taxon>
        <taxon>Protacanthopterygii</taxon>
        <taxon>Salmoniformes</taxon>
        <taxon>Salmonidae</taxon>
        <taxon>Salmoninae</taxon>
        <taxon>Oncorhynchus</taxon>
    </lineage>
</organism>
<dbReference type="EMBL" id="FR904935">
    <property type="protein sequence ID" value="CDQ73893.1"/>
    <property type="molecule type" value="Genomic_DNA"/>
</dbReference>
<accession>A0A060X2R9</accession>
<reference evidence="1" key="1">
    <citation type="journal article" date="2014" name="Nat. Commun.">
        <title>The rainbow trout genome provides novel insights into evolution after whole-genome duplication in vertebrates.</title>
        <authorList>
            <person name="Berthelot C."/>
            <person name="Brunet F."/>
            <person name="Chalopin D."/>
            <person name="Juanchich A."/>
            <person name="Bernard M."/>
            <person name="Noel B."/>
            <person name="Bento P."/>
            <person name="Da Silva C."/>
            <person name="Labadie K."/>
            <person name="Alberti A."/>
            <person name="Aury J.M."/>
            <person name="Louis A."/>
            <person name="Dehais P."/>
            <person name="Bardou P."/>
            <person name="Montfort J."/>
            <person name="Klopp C."/>
            <person name="Cabau C."/>
            <person name="Gaspin C."/>
            <person name="Thorgaard G.H."/>
            <person name="Boussaha M."/>
            <person name="Quillet E."/>
            <person name="Guyomard R."/>
            <person name="Galiana D."/>
            <person name="Bobe J."/>
            <person name="Volff J.N."/>
            <person name="Genet C."/>
            <person name="Wincker P."/>
            <person name="Jaillon O."/>
            <person name="Roest Crollius H."/>
            <person name="Guiguen Y."/>
        </authorList>
    </citation>
    <scope>NUCLEOTIDE SEQUENCE [LARGE SCALE GENOMIC DNA]</scope>
</reference>
<proteinExistence type="predicted"/>
<gene>
    <name evidence="1" type="ORF">GSONMT00023405001</name>
</gene>
<protein>
    <submittedName>
        <fullName evidence="1">Uncharacterized protein</fullName>
    </submittedName>
</protein>
<dbReference type="PaxDb" id="8022-A0A060X2R9"/>
<evidence type="ECO:0000313" key="2">
    <source>
        <dbReference type="Proteomes" id="UP000193380"/>
    </source>
</evidence>
<sequence>MRSKVLYCFDEGSTGFNSLSVAGLEAFIKERELAVMQRLRGKAVQPSEEKWEAHRIIYQVHPFKILFKTRTKFLHQSWLVIVDVCVMTASCSSRQCLSCFGR</sequence>
<name>A0A060X2R9_ONCMY</name>
<dbReference type="STRING" id="8022.A0A060X2R9"/>